<evidence type="ECO:0000313" key="2">
    <source>
        <dbReference type="Proteomes" id="UP001057498"/>
    </source>
</evidence>
<accession>A0ABM7YL82</accession>
<protein>
    <submittedName>
        <fullName evidence="1">Antitoxin</fullName>
    </submittedName>
</protein>
<dbReference type="Proteomes" id="UP001057498">
    <property type="component" value="Chromosome"/>
</dbReference>
<dbReference type="RefSeq" id="WP_251973179.1">
    <property type="nucleotide sequence ID" value="NZ_AP025730.1"/>
</dbReference>
<dbReference type="EMBL" id="AP025730">
    <property type="protein sequence ID" value="BDI05118.1"/>
    <property type="molecule type" value="Genomic_DNA"/>
</dbReference>
<sequence>MFTPSASLCEFQRDPMSTVAAGGGLPVAILHRNEPIFYCVPAAVWDALLERVDDLESNALADVRLAAGEHPVKVSLDDL</sequence>
<organism evidence="1 2">
    <name type="scientific">Sphaerotilus microaerophilus</name>
    <dbReference type="NCBI Taxonomy" id="2914710"/>
    <lineage>
        <taxon>Bacteria</taxon>
        <taxon>Pseudomonadati</taxon>
        <taxon>Pseudomonadota</taxon>
        <taxon>Betaproteobacteria</taxon>
        <taxon>Burkholderiales</taxon>
        <taxon>Sphaerotilaceae</taxon>
        <taxon>Sphaerotilus</taxon>
    </lineage>
</organism>
<name>A0ABM7YL82_9BURK</name>
<gene>
    <name evidence="1" type="ORF">CATMQ487_20880</name>
</gene>
<proteinExistence type="predicted"/>
<reference evidence="1" key="1">
    <citation type="submission" date="2022-04" db="EMBL/GenBank/DDBJ databases">
        <title>Whole genome sequence of Sphaerotilus sp. FB-5.</title>
        <authorList>
            <person name="Takeda M."/>
            <person name="Narihara S."/>
            <person name="Akimoto M."/>
            <person name="Akimoto R."/>
            <person name="Nishiyashiki S."/>
            <person name="Murakami T."/>
        </authorList>
    </citation>
    <scope>NUCLEOTIDE SEQUENCE</scope>
    <source>
        <strain evidence="1">FB-5</strain>
    </source>
</reference>
<keyword evidence="2" id="KW-1185">Reference proteome</keyword>
<evidence type="ECO:0000313" key="1">
    <source>
        <dbReference type="EMBL" id="BDI05118.1"/>
    </source>
</evidence>